<dbReference type="Pfam" id="PF22691">
    <property type="entry name" value="Thiolase_C_1"/>
    <property type="match status" value="1"/>
</dbReference>
<dbReference type="InterPro" id="IPR016039">
    <property type="entry name" value="Thiolase-like"/>
</dbReference>
<reference evidence="2 3" key="1">
    <citation type="submission" date="2015-01" db="EMBL/GenBank/DDBJ databases">
        <title>Enhanced salinomycin production by adjusting the supply of polyketide extender units in Streptomyce albus DSM 41398.</title>
        <authorList>
            <person name="Lu C."/>
        </authorList>
    </citation>
    <scope>NUCLEOTIDE SEQUENCE [LARGE SCALE GENOMIC DNA]</scope>
    <source>
        <strain evidence="3">ATCC 21838 / DSM 41398 / FERM P-419 / JCM 4703 / NBRC 107858</strain>
    </source>
</reference>
<dbReference type="SUPFAM" id="SSF53901">
    <property type="entry name" value="Thiolase-like"/>
    <property type="match status" value="2"/>
</dbReference>
<dbReference type="EMBL" id="CP010519">
    <property type="protein sequence ID" value="AJE80397.1"/>
    <property type="molecule type" value="Genomic_DNA"/>
</dbReference>
<gene>
    <name evidence="2" type="ORF">SLNWT_0021</name>
</gene>
<sequence>MRPPEPGAAIAGLGLTATGKVYGRTATDFAAEAVRLAAADAGLALRDIDGLLISTGMRGDISLELQRDLGLRDLGLLAQMQAFGATAGAMVQLACMAVRAGQADAVACVFADAPLKEDKRAGAAYTRTPGSGWKSVLGAAGLTTPTQKYALAARRHMLRYGTTEDHFAEVAVAQRESALLNPLAQMRTPLTPSEHHASRVIADPFRLYDCCLVSNGGAAVIVTGAGHAADLAQPAVHVLGWGQGHPGTLQLRDDDFGLVTGAARSGARALAMAGLKVADVDVFEIYDCYTYTVLVTLEDYGLCPKGQGGDFVAGGALRPGGSLAVNTGGGQLSSYYLWGMTPLTEAVVQARGHGGARQAAGHDVVMVSGNGGILDHHSTLVLGASR</sequence>
<evidence type="ECO:0000313" key="2">
    <source>
        <dbReference type="EMBL" id="AJE80397.1"/>
    </source>
</evidence>
<keyword evidence="3" id="KW-1185">Reference proteome</keyword>
<accession>A0A0B5EQF6</accession>
<dbReference type="GO" id="GO:0016747">
    <property type="term" value="F:acyltransferase activity, transferring groups other than amino-acyl groups"/>
    <property type="evidence" value="ECO:0007669"/>
    <property type="project" value="InterPro"/>
</dbReference>
<dbReference type="PANTHER" id="PTHR42870">
    <property type="entry name" value="ACETYL-COA C-ACETYLTRANSFERASE"/>
    <property type="match status" value="1"/>
</dbReference>
<dbReference type="PANTHER" id="PTHR42870:SF1">
    <property type="entry name" value="NON-SPECIFIC LIPID-TRANSFER PROTEIN-LIKE 2"/>
    <property type="match status" value="1"/>
</dbReference>
<dbReference type="PIRSF" id="PIRSF000429">
    <property type="entry name" value="Ac-CoA_Ac_transf"/>
    <property type="match status" value="1"/>
</dbReference>
<dbReference type="AlphaFoldDB" id="A0A0B5EQF6"/>
<dbReference type="InterPro" id="IPR002155">
    <property type="entry name" value="Thiolase"/>
</dbReference>
<evidence type="ECO:0000259" key="1">
    <source>
        <dbReference type="Pfam" id="PF22691"/>
    </source>
</evidence>
<organism evidence="2 3">
    <name type="scientific">Streptomyces albus (strain ATCC 21838 / DSM 41398 / FERM P-419 / JCM 4703 / NBRC 107858)</name>
    <dbReference type="NCBI Taxonomy" id="1081613"/>
    <lineage>
        <taxon>Bacteria</taxon>
        <taxon>Bacillati</taxon>
        <taxon>Actinomycetota</taxon>
        <taxon>Actinomycetes</taxon>
        <taxon>Kitasatosporales</taxon>
        <taxon>Streptomycetaceae</taxon>
        <taxon>Streptomyces</taxon>
    </lineage>
</organism>
<feature type="domain" description="Thiolase C-terminal" evidence="1">
    <location>
        <begin position="252"/>
        <end position="383"/>
    </location>
</feature>
<name>A0A0B5EQF6_STRA4</name>
<proteinExistence type="predicted"/>
<dbReference type="InterPro" id="IPR055140">
    <property type="entry name" value="Thiolase_C_2"/>
</dbReference>
<dbReference type="CDD" id="cd00829">
    <property type="entry name" value="SCP-x_thiolase"/>
    <property type="match status" value="1"/>
</dbReference>
<evidence type="ECO:0000313" key="3">
    <source>
        <dbReference type="Proteomes" id="UP000031523"/>
    </source>
</evidence>
<dbReference type="Gene3D" id="3.40.47.10">
    <property type="match status" value="1"/>
</dbReference>
<dbReference type="Proteomes" id="UP000031523">
    <property type="component" value="Chromosome"/>
</dbReference>
<protein>
    <recommendedName>
        <fullName evidence="1">Thiolase C-terminal domain-containing protein</fullName>
    </recommendedName>
</protein>
<dbReference type="KEGG" id="sals:SLNWT_0021"/>